<dbReference type="AlphaFoldDB" id="A0A6A6IJG6"/>
<dbReference type="RefSeq" id="XP_033685520.1">
    <property type="nucleotide sequence ID" value="XM_033828556.1"/>
</dbReference>
<evidence type="ECO:0000313" key="2">
    <source>
        <dbReference type="Proteomes" id="UP000800094"/>
    </source>
</evidence>
<dbReference type="OrthoDB" id="5229512at2759"/>
<sequence>MAPATARPFPFLSFPREIRDKVYRELLCNFDPPPTKVLPSTMFTFEQAKHSIDTAVLRTSTQIHREAYDVMVKTNRFVLIESAGGLPIRSIMGGLRVPVITADRDCAQRFKGYVLAVSLSTKKPAWRDDEAIPTGPCGLMILGRDVRLFCEAFTDGDNHMPGFSANLSLTITVGPAVAHPVPRYKNTLTDFFGETTQKTLLHPFRSRLRGHKGICVTGCVSPDLAKAVQTEIAQDECADHQKVFDDFAAAKERGLAHFRAKDLTAALLAWQDTALDIERIHRGSSWAGLATRGGPDFLARMAELYFLLELNIAHVHLIGMERGIPNYPTFDFQAEQALEMARSSIKKSFWADDWKWQPSAVQKAKLCYRTALFLRLEGRMEHAGAAMAWVEQALRLVPGDAAILREKEKIAAWVELGG</sequence>
<reference evidence="1" key="1">
    <citation type="journal article" date="2020" name="Stud. Mycol.">
        <title>101 Dothideomycetes genomes: a test case for predicting lifestyles and emergence of pathogens.</title>
        <authorList>
            <person name="Haridas S."/>
            <person name="Albert R."/>
            <person name="Binder M."/>
            <person name="Bloem J."/>
            <person name="Labutti K."/>
            <person name="Salamov A."/>
            <person name="Andreopoulos B."/>
            <person name="Baker S."/>
            <person name="Barry K."/>
            <person name="Bills G."/>
            <person name="Bluhm B."/>
            <person name="Cannon C."/>
            <person name="Castanera R."/>
            <person name="Culley D."/>
            <person name="Daum C."/>
            <person name="Ezra D."/>
            <person name="Gonzalez J."/>
            <person name="Henrissat B."/>
            <person name="Kuo A."/>
            <person name="Liang C."/>
            <person name="Lipzen A."/>
            <person name="Lutzoni F."/>
            <person name="Magnuson J."/>
            <person name="Mondo S."/>
            <person name="Nolan M."/>
            <person name="Ohm R."/>
            <person name="Pangilinan J."/>
            <person name="Park H.-J."/>
            <person name="Ramirez L."/>
            <person name="Alfaro M."/>
            <person name="Sun H."/>
            <person name="Tritt A."/>
            <person name="Yoshinaga Y."/>
            <person name="Zwiers L.-H."/>
            <person name="Turgeon B."/>
            <person name="Goodwin S."/>
            <person name="Spatafora J."/>
            <person name="Crous P."/>
            <person name="Grigoriev I."/>
        </authorList>
    </citation>
    <scope>NUCLEOTIDE SEQUENCE</scope>
    <source>
        <strain evidence="1">CBS 122368</strain>
    </source>
</reference>
<evidence type="ECO:0000313" key="1">
    <source>
        <dbReference type="EMBL" id="KAF2250516.1"/>
    </source>
</evidence>
<accession>A0A6A6IJG6</accession>
<gene>
    <name evidence="1" type="ORF">BU26DRAFT_517348</name>
</gene>
<dbReference type="EMBL" id="ML987193">
    <property type="protein sequence ID" value="KAF2250516.1"/>
    <property type="molecule type" value="Genomic_DNA"/>
</dbReference>
<organism evidence="1 2">
    <name type="scientific">Trematosphaeria pertusa</name>
    <dbReference type="NCBI Taxonomy" id="390896"/>
    <lineage>
        <taxon>Eukaryota</taxon>
        <taxon>Fungi</taxon>
        <taxon>Dikarya</taxon>
        <taxon>Ascomycota</taxon>
        <taxon>Pezizomycotina</taxon>
        <taxon>Dothideomycetes</taxon>
        <taxon>Pleosporomycetidae</taxon>
        <taxon>Pleosporales</taxon>
        <taxon>Massarineae</taxon>
        <taxon>Trematosphaeriaceae</taxon>
        <taxon>Trematosphaeria</taxon>
    </lineage>
</organism>
<protein>
    <submittedName>
        <fullName evidence="1">Uncharacterized protein</fullName>
    </submittedName>
</protein>
<dbReference type="Proteomes" id="UP000800094">
    <property type="component" value="Unassembled WGS sequence"/>
</dbReference>
<keyword evidence="2" id="KW-1185">Reference proteome</keyword>
<name>A0A6A6IJG6_9PLEO</name>
<dbReference type="GeneID" id="54581886"/>
<proteinExistence type="predicted"/>